<evidence type="ECO:0000313" key="1">
    <source>
        <dbReference type="EMBL" id="SUZ61582.1"/>
    </source>
</evidence>
<dbReference type="AlphaFoldDB" id="A0A381P3S4"/>
<protein>
    <submittedName>
        <fullName evidence="1">Uncharacterized protein</fullName>
    </submittedName>
</protein>
<name>A0A381P3S4_9ZZZZ</name>
<gene>
    <name evidence="1" type="ORF">METZ01_LOCUS14436</name>
</gene>
<organism evidence="1">
    <name type="scientific">marine metagenome</name>
    <dbReference type="NCBI Taxonomy" id="408172"/>
    <lineage>
        <taxon>unclassified sequences</taxon>
        <taxon>metagenomes</taxon>
        <taxon>ecological metagenomes</taxon>
    </lineage>
</organism>
<accession>A0A381P3S4</accession>
<proteinExistence type="predicted"/>
<sequence>MVSNAVDKIIKRKNGKVALAMLPHPRPSWRVYSGKTKTSI</sequence>
<reference evidence="1" key="1">
    <citation type="submission" date="2018-05" db="EMBL/GenBank/DDBJ databases">
        <authorList>
            <person name="Lanie J.A."/>
            <person name="Ng W.-L."/>
            <person name="Kazmierczak K.M."/>
            <person name="Andrzejewski T.M."/>
            <person name="Davidsen T.M."/>
            <person name="Wayne K.J."/>
            <person name="Tettelin H."/>
            <person name="Glass J.I."/>
            <person name="Rusch D."/>
            <person name="Podicherti R."/>
            <person name="Tsui H.-C.T."/>
            <person name="Winkler M.E."/>
        </authorList>
    </citation>
    <scope>NUCLEOTIDE SEQUENCE</scope>
</reference>
<dbReference type="EMBL" id="UINC01000813">
    <property type="protein sequence ID" value="SUZ61582.1"/>
    <property type="molecule type" value="Genomic_DNA"/>
</dbReference>